<dbReference type="SFLD" id="SFLDG01386">
    <property type="entry name" value="main_SPASM_domain-containing"/>
    <property type="match status" value="1"/>
</dbReference>
<dbReference type="Pfam" id="PF04055">
    <property type="entry name" value="Radical_SAM"/>
    <property type="match status" value="1"/>
</dbReference>
<evidence type="ECO:0000256" key="6">
    <source>
        <dbReference type="ARBA" id="ARBA00023014"/>
    </source>
</evidence>
<dbReference type="PROSITE" id="PS01305">
    <property type="entry name" value="MOAA_NIFB_PQQE"/>
    <property type="match status" value="1"/>
</dbReference>
<evidence type="ECO:0000256" key="1">
    <source>
        <dbReference type="ARBA" id="ARBA00001966"/>
    </source>
</evidence>
<dbReference type="SFLD" id="SFLDG01067">
    <property type="entry name" value="SPASM/twitch_domain_containing"/>
    <property type="match status" value="1"/>
</dbReference>
<proteinExistence type="predicted"/>
<evidence type="ECO:0000256" key="4">
    <source>
        <dbReference type="ARBA" id="ARBA00022723"/>
    </source>
</evidence>
<gene>
    <name evidence="8" type="primary">ydeM_3</name>
    <name evidence="8" type="ORF">ERS852526_01433</name>
</gene>
<dbReference type="CDD" id="cd01335">
    <property type="entry name" value="Radical_SAM"/>
    <property type="match status" value="1"/>
</dbReference>
<keyword evidence="4" id="KW-0479">Metal-binding</keyword>
<keyword evidence="5" id="KW-0408">Iron</keyword>
<dbReference type="GeneID" id="96228729"/>
<evidence type="ECO:0000259" key="7">
    <source>
        <dbReference type="PROSITE" id="PS51918"/>
    </source>
</evidence>
<dbReference type="InterPro" id="IPR007197">
    <property type="entry name" value="rSAM"/>
</dbReference>
<accession>A0A174P9A0</accession>
<dbReference type="RefSeq" id="WP_055056087.1">
    <property type="nucleotide sequence ID" value="NZ_CZAY01000009.1"/>
</dbReference>
<keyword evidence="6" id="KW-0411">Iron-sulfur</keyword>
<dbReference type="PANTHER" id="PTHR43273:SF8">
    <property type="entry name" value="RADICAL SAM DOMAIN PROTEIN"/>
    <property type="match status" value="1"/>
</dbReference>
<dbReference type="EMBL" id="CZAY01000009">
    <property type="protein sequence ID" value="CUP56111.1"/>
    <property type="molecule type" value="Genomic_DNA"/>
</dbReference>
<evidence type="ECO:0000313" key="8">
    <source>
        <dbReference type="EMBL" id="CUP56111.1"/>
    </source>
</evidence>
<dbReference type="SFLD" id="SFLDG01384">
    <property type="entry name" value="thioether_bond_formation_requi"/>
    <property type="match status" value="1"/>
</dbReference>
<dbReference type="SUPFAM" id="SSF102114">
    <property type="entry name" value="Radical SAM enzymes"/>
    <property type="match status" value="1"/>
</dbReference>
<dbReference type="Proteomes" id="UP000095485">
    <property type="component" value="Unassembled WGS sequence"/>
</dbReference>
<keyword evidence="3" id="KW-0949">S-adenosyl-L-methionine</keyword>
<dbReference type="OrthoDB" id="9763993at2"/>
<evidence type="ECO:0000256" key="3">
    <source>
        <dbReference type="ARBA" id="ARBA00022691"/>
    </source>
</evidence>
<dbReference type="InterPro" id="IPR023867">
    <property type="entry name" value="Sulphatase_maturase_rSAM"/>
</dbReference>
<dbReference type="Gene3D" id="3.20.20.70">
    <property type="entry name" value="Aldolase class I"/>
    <property type="match status" value="1"/>
</dbReference>
<dbReference type="GO" id="GO:0051539">
    <property type="term" value="F:4 iron, 4 sulfur cluster binding"/>
    <property type="evidence" value="ECO:0007669"/>
    <property type="project" value="UniProtKB-KW"/>
</dbReference>
<keyword evidence="2" id="KW-0004">4Fe-4S</keyword>
<comment type="cofactor">
    <cofactor evidence="1">
        <name>[4Fe-4S] cluster</name>
        <dbReference type="ChEBI" id="CHEBI:49883"/>
    </cofactor>
</comment>
<organism evidence="8 9">
    <name type="scientific">Dorea longicatena</name>
    <dbReference type="NCBI Taxonomy" id="88431"/>
    <lineage>
        <taxon>Bacteria</taxon>
        <taxon>Bacillati</taxon>
        <taxon>Bacillota</taxon>
        <taxon>Clostridia</taxon>
        <taxon>Lachnospirales</taxon>
        <taxon>Lachnospiraceae</taxon>
        <taxon>Dorea</taxon>
    </lineage>
</organism>
<name>A0A174P9A0_9FIRM</name>
<evidence type="ECO:0000313" key="9">
    <source>
        <dbReference type="Proteomes" id="UP000095485"/>
    </source>
</evidence>
<dbReference type="AlphaFoldDB" id="A0A174P9A0"/>
<dbReference type="GO" id="GO:0046872">
    <property type="term" value="F:metal ion binding"/>
    <property type="evidence" value="ECO:0007669"/>
    <property type="project" value="UniProtKB-KW"/>
</dbReference>
<evidence type="ECO:0000256" key="5">
    <source>
        <dbReference type="ARBA" id="ARBA00023004"/>
    </source>
</evidence>
<reference evidence="8 9" key="1">
    <citation type="submission" date="2015-09" db="EMBL/GenBank/DDBJ databases">
        <authorList>
            <consortium name="Pathogen Informatics"/>
        </authorList>
    </citation>
    <scope>NUCLEOTIDE SEQUENCE [LARGE SCALE GENOMIC DNA]</scope>
    <source>
        <strain evidence="8 9">2789STDY5834914</strain>
    </source>
</reference>
<dbReference type="InterPro" id="IPR000385">
    <property type="entry name" value="MoaA_NifB_PqqE_Fe-S-bd_CS"/>
</dbReference>
<dbReference type="InterPro" id="IPR013785">
    <property type="entry name" value="Aldolase_TIM"/>
</dbReference>
<dbReference type="GO" id="GO:0016491">
    <property type="term" value="F:oxidoreductase activity"/>
    <property type="evidence" value="ECO:0007669"/>
    <property type="project" value="InterPro"/>
</dbReference>
<dbReference type="InterPro" id="IPR058240">
    <property type="entry name" value="rSAM_sf"/>
</dbReference>
<feature type="domain" description="Radical SAM core" evidence="7">
    <location>
        <begin position="95"/>
        <end position="345"/>
    </location>
</feature>
<dbReference type="PROSITE" id="PS51918">
    <property type="entry name" value="RADICAL_SAM"/>
    <property type="match status" value="1"/>
</dbReference>
<dbReference type="SFLD" id="SFLDS00029">
    <property type="entry name" value="Radical_SAM"/>
    <property type="match status" value="1"/>
</dbReference>
<sequence>MKKRMTLTFKSKKGNEYLYDDSTGLILPWSKEDEKILKQLLEGNKTEDILKDGDVHESKVHYLSYLLDQTGAFLEECDIRVKYPGEEEIVDFIGSNLARQLILSVTDDCNLRCKYCIYSDAYHLTKDKSCKYMTEETAKRAIDYFFELISPQLRRNPRKKIGITFYGGEPLMNMKTIKYAVRYINQFYKENVYYMLTTNGLLLNDANIKFLAENEIGLAISIDGPQKEHDRLRVKIDGSGSFEQIANNIKKLSEAYPYYFRTRVNAVCVFDPKTDIEKVEEFYEELEKTYNIPRAIFVNKVSDNETNYYDQFSDTDNQKYDDRIKNLMRKFHEKKVADKEISSYLSAIAGGGPMSVIVRRRIDEIQGHCIKSSGACIPGQKICVNSSGIFDICERVNGHNSIGNVEQGIDGKAVLKIMKEYNEVALEDCSNCPIKKLCGYCYLNFETENGFKKNKAGCAFHRNVVKTNLSRYVSIYEENPNCRYFLDTDTAELENN</sequence>
<protein>
    <submittedName>
        <fullName evidence="8">Anaerobic sulfatase-maturating enzyme homolog YdeM</fullName>
    </submittedName>
</protein>
<dbReference type="PANTHER" id="PTHR43273">
    <property type="entry name" value="ANAEROBIC SULFATASE-MATURATING ENZYME HOMOLOG ASLB-RELATED"/>
    <property type="match status" value="1"/>
</dbReference>
<evidence type="ECO:0000256" key="2">
    <source>
        <dbReference type="ARBA" id="ARBA00022485"/>
    </source>
</evidence>